<evidence type="ECO:0000256" key="1">
    <source>
        <dbReference type="SAM" id="MobiDB-lite"/>
    </source>
</evidence>
<feature type="region of interest" description="Disordered" evidence="1">
    <location>
        <begin position="549"/>
        <end position="617"/>
    </location>
</feature>
<feature type="compositionally biased region" description="Basic and acidic residues" evidence="1">
    <location>
        <begin position="782"/>
        <end position="793"/>
    </location>
</feature>
<proteinExistence type="predicted"/>
<gene>
    <name evidence="2" type="ORF">G6011_03769</name>
</gene>
<reference evidence="2" key="1">
    <citation type="submission" date="2021-07" db="EMBL/GenBank/DDBJ databases">
        <title>Genome Resource of American Ginseng Black Spot Pathogen Alternaria panax.</title>
        <authorList>
            <person name="Qiu C."/>
            <person name="Wang W."/>
            <person name="Liu Z."/>
        </authorList>
    </citation>
    <scope>NUCLEOTIDE SEQUENCE</scope>
    <source>
        <strain evidence="2">BNCC115425</strain>
    </source>
</reference>
<feature type="compositionally biased region" description="Polar residues" evidence="1">
    <location>
        <begin position="353"/>
        <end position="363"/>
    </location>
</feature>
<dbReference type="Proteomes" id="UP001199106">
    <property type="component" value="Unassembled WGS sequence"/>
</dbReference>
<name>A0AAD4NTJ1_9PLEO</name>
<dbReference type="EMBL" id="JAANER010000002">
    <property type="protein sequence ID" value="KAG9193734.1"/>
    <property type="molecule type" value="Genomic_DNA"/>
</dbReference>
<protein>
    <submittedName>
        <fullName evidence="2">Uncharacterized protein</fullName>
    </submittedName>
</protein>
<evidence type="ECO:0000313" key="2">
    <source>
        <dbReference type="EMBL" id="KAG9193734.1"/>
    </source>
</evidence>
<feature type="compositionally biased region" description="Polar residues" evidence="1">
    <location>
        <begin position="685"/>
        <end position="701"/>
    </location>
</feature>
<dbReference type="AlphaFoldDB" id="A0AAD4NTJ1"/>
<feature type="region of interest" description="Disordered" evidence="1">
    <location>
        <begin position="350"/>
        <end position="536"/>
    </location>
</feature>
<feature type="compositionally biased region" description="Polar residues" evidence="1">
    <location>
        <begin position="470"/>
        <end position="479"/>
    </location>
</feature>
<feature type="compositionally biased region" description="Low complexity" evidence="1">
    <location>
        <begin position="663"/>
        <end position="684"/>
    </location>
</feature>
<comment type="caution">
    <text evidence="2">The sequence shown here is derived from an EMBL/GenBank/DDBJ whole genome shotgun (WGS) entry which is preliminary data.</text>
</comment>
<feature type="compositionally biased region" description="Polar residues" evidence="1">
    <location>
        <begin position="378"/>
        <end position="393"/>
    </location>
</feature>
<feature type="region of interest" description="Disordered" evidence="1">
    <location>
        <begin position="646"/>
        <end position="793"/>
    </location>
</feature>
<keyword evidence="3" id="KW-1185">Reference proteome</keyword>
<accession>A0AAD4NTJ1</accession>
<sequence length="793" mass="83888">MKYALIFAATAAAYEAYGGYGADVESSSAVKPSTSAKPIGYTTIVPGYGKQPVTVTTQHQPYPTCVSPAYGGKDCAKWDEDAYVSTVIKDYDNNYATITKTAQPVVVYHTKKTITHSATATSGYAAPTGVAYKNGTEGCWYELYEKIEEVPYNQLGPHALPGYPGSGLYQEGEKKQPVNVKEYKGGKWSEYVHEYSYGTPKPEVTTYEKPGVYTVPSKDVTIDHPVTYPAEATKTAKAGETCTYGGQSIEAKQTGYITGAYAAYETKVNGGKTVTETVIKHTTIYASITGNYEVAKPTTTVYDHDTEVAYPTAKHYGAGVYHHEAKTVTITRPGQAYTCEYEQTKKYEATLTPKKSNGHSAYPTSVPAHDNSYGKNKPSFTPKQPTEGQNNYPSYPVTPNKPTEGEDNHPSYPATPEKPTEGEDNHPSYPATPNKPTEGENNYPSTPKKPVEDEHNHPSYPTTPEKPTEGENNYPSYPSTPKKPVEGESNYPSYPAGPVKGHSSSVQESYPASTPATVYSKPSYNGGDAYGENGKSTIVTVSTKEHAYPESTPVYGAGSSAPAYGPGSSAPAYGTGSSAMASSTPCESSSATATSAKSSAYSASTPASVTQAKSSAYSVSTPAGIYTKPLYNDNTGYGEDVKSTLSTISTKPYPASTPVEHYPASASSTPCESSTASATPAESSDVYSQATPSPAKSSAYSTEVYGQASSTPCSSSVQSTPTPVKPTSAPAYDNTPYPAGATSTPCESSDKPVATPAIPAAYQPAPAESYNKPQTGYAKRGGLNERRKVAAAN</sequence>
<feature type="compositionally biased region" description="Low complexity" evidence="1">
    <location>
        <begin position="555"/>
        <end position="608"/>
    </location>
</feature>
<evidence type="ECO:0000313" key="3">
    <source>
        <dbReference type="Proteomes" id="UP001199106"/>
    </source>
</evidence>
<feature type="compositionally biased region" description="Polar residues" evidence="1">
    <location>
        <begin position="502"/>
        <end position="523"/>
    </location>
</feature>
<feature type="compositionally biased region" description="Low complexity" evidence="1">
    <location>
        <begin position="754"/>
        <end position="767"/>
    </location>
</feature>
<feature type="compositionally biased region" description="Low complexity" evidence="1">
    <location>
        <begin position="709"/>
        <end position="728"/>
    </location>
</feature>
<organism evidence="2 3">
    <name type="scientific">Alternaria panax</name>
    <dbReference type="NCBI Taxonomy" id="48097"/>
    <lineage>
        <taxon>Eukaryota</taxon>
        <taxon>Fungi</taxon>
        <taxon>Dikarya</taxon>
        <taxon>Ascomycota</taxon>
        <taxon>Pezizomycotina</taxon>
        <taxon>Dothideomycetes</taxon>
        <taxon>Pleosporomycetidae</taxon>
        <taxon>Pleosporales</taxon>
        <taxon>Pleosporineae</taxon>
        <taxon>Pleosporaceae</taxon>
        <taxon>Alternaria</taxon>
        <taxon>Alternaria sect. Panax</taxon>
    </lineage>
</organism>